<dbReference type="GO" id="GO:0005737">
    <property type="term" value="C:cytoplasm"/>
    <property type="evidence" value="ECO:0007669"/>
    <property type="project" value="TreeGrafter"/>
</dbReference>
<dbReference type="InterPro" id="IPR036291">
    <property type="entry name" value="NAD(P)-bd_dom_sf"/>
</dbReference>
<accession>A0A2U2HHL7</accession>
<dbReference type="Proteomes" id="UP000241421">
    <property type="component" value="Unassembled WGS sequence"/>
</dbReference>
<dbReference type="InterPro" id="IPR013120">
    <property type="entry name" value="FAR_NAD-bd"/>
</dbReference>
<evidence type="ECO:0000259" key="1">
    <source>
        <dbReference type="Pfam" id="PF07993"/>
    </source>
</evidence>
<evidence type="ECO:0000313" key="2">
    <source>
        <dbReference type="EMBL" id="PWF45375.1"/>
    </source>
</evidence>
<dbReference type="PANTHER" id="PTHR48079">
    <property type="entry name" value="PROTEIN YEEZ"/>
    <property type="match status" value="1"/>
</dbReference>
<dbReference type="AlphaFoldDB" id="A0A2U2HHL7"/>
<comment type="caution">
    <text evidence="2">The sequence shown here is derived from an EMBL/GenBank/DDBJ whole genome shotgun (WGS) entry which is preliminary data.</text>
</comment>
<proteinExistence type="predicted"/>
<feature type="domain" description="Thioester reductase (TE)" evidence="1">
    <location>
        <begin position="44"/>
        <end position="252"/>
    </location>
</feature>
<gene>
    <name evidence="2" type="ORF">C7C56_017925</name>
</gene>
<dbReference type="PANTHER" id="PTHR48079:SF6">
    <property type="entry name" value="NAD(P)-BINDING DOMAIN-CONTAINING PROTEIN-RELATED"/>
    <property type="match status" value="1"/>
</dbReference>
<dbReference type="SUPFAM" id="SSF51735">
    <property type="entry name" value="NAD(P)-binding Rossmann-fold domains"/>
    <property type="match status" value="1"/>
</dbReference>
<protein>
    <recommendedName>
        <fullName evidence="1">Thioester reductase (TE) domain-containing protein</fullName>
    </recommendedName>
</protein>
<dbReference type="Pfam" id="PF07993">
    <property type="entry name" value="NAD_binding_4"/>
    <property type="match status" value="1"/>
</dbReference>
<organism evidence="2 3">
    <name type="scientific">Massilia glaciei</name>
    <dbReference type="NCBI Taxonomy" id="1524097"/>
    <lineage>
        <taxon>Bacteria</taxon>
        <taxon>Pseudomonadati</taxon>
        <taxon>Pseudomonadota</taxon>
        <taxon>Betaproteobacteria</taxon>
        <taxon>Burkholderiales</taxon>
        <taxon>Oxalobacteraceae</taxon>
        <taxon>Telluria group</taxon>
        <taxon>Massilia</taxon>
    </lineage>
</organism>
<sequence length="406" mass="42252">MPHSGSLPSPPFRPNVGARTSAVHALFFRYFFGGGRQNVNKILITGATGQIGGALAACFLARNVAVVAVSRDDPAGERTETAIGAAAHGFGLAPAALQGALPEVVNVDFSDLEHCLPAALLDGVTHAWHCCAEMSSSPGKLGAAFDVNVGANVGLFTLLGRRGGALRRFYHLSSAYVACARGGAVAERLPGAGRLGEPHLITKWAAEHALHLQHLGSAVPLTIVRPTLVVGHRDSGWTGRGGAGLYMFADALRALRACGHASLNVALDPAVRPDLVTIDQLAAEALALTLGGEAGARAPFEVFHCSGGMGPTTAELLGCMARAYGVTLAYGAPLGAAELQFARATAPAAPYANTQWRFARGALDRALGRAPPDPLTLVQWRRLVAAYLHQHAEQYPDRNPDAEAAP</sequence>
<dbReference type="GO" id="GO:0004029">
    <property type="term" value="F:aldehyde dehydrogenase (NAD+) activity"/>
    <property type="evidence" value="ECO:0007669"/>
    <property type="project" value="TreeGrafter"/>
</dbReference>
<dbReference type="EMBL" id="PXWF02000256">
    <property type="protein sequence ID" value="PWF45375.1"/>
    <property type="molecule type" value="Genomic_DNA"/>
</dbReference>
<dbReference type="OrthoDB" id="9810734at2"/>
<keyword evidence="3" id="KW-1185">Reference proteome</keyword>
<evidence type="ECO:0000313" key="3">
    <source>
        <dbReference type="Proteomes" id="UP000241421"/>
    </source>
</evidence>
<reference evidence="2 3" key="1">
    <citation type="submission" date="2018-04" db="EMBL/GenBank/DDBJ databases">
        <title>Massilia violaceinigra sp. nov., a novel purple-pigmented bacterium isolated from Tianshan glacier, Xinjiang, China.</title>
        <authorList>
            <person name="Wang H."/>
        </authorList>
    </citation>
    <scope>NUCLEOTIDE SEQUENCE [LARGE SCALE GENOMIC DNA]</scope>
    <source>
        <strain evidence="2 3">B448-2</strain>
    </source>
</reference>
<dbReference type="InterPro" id="IPR051783">
    <property type="entry name" value="NAD(P)-dependent_oxidoreduct"/>
</dbReference>
<dbReference type="Gene3D" id="3.40.50.720">
    <property type="entry name" value="NAD(P)-binding Rossmann-like Domain"/>
    <property type="match status" value="1"/>
</dbReference>
<name>A0A2U2HHL7_9BURK</name>